<evidence type="ECO:0000259" key="3">
    <source>
        <dbReference type="PROSITE" id="PS50110"/>
    </source>
</evidence>
<accession>A0A1G1Z5V1</accession>
<dbReference type="EMBL" id="MHIY01000011">
    <property type="protein sequence ID" value="OGY60008.1"/>
    <property type="molecule type" value="Genomic_DNA"/>
</dbReference>
<dbReference type="CDD" id="cd00156">
    <property type="entry name" value="REC"/>
    <property type="match status" value="1"/>
</dbReference>
<evidence type="ECO:0000313" key="4">
    <source>
        <dbReference type="EMBL" id="OGY60008.1"/>
    </source>
</evidence>
<dbReference type="InterPro" id="IPR001789">
    <property type="entry name" value="Sig_transdc_resp-reg_receiver"/>
</dbReference>
<comment type="caution">
    <text evidence="4">The sequence shown here is derived from an EMBL/GenBank/DDBJ whole genome shotgun (WGS) entry which is preliminary data.</text>
</comment>
<evidence type="ECO:0000313" key="5">
    <source>
        <dbReference type="Proteomes" id="UP000178744"/>
    </source>
</evidence>
<dbReference type="Gene3D" id="3.40.50.2300">
    <property type="match status" value="1"/>
</dbReference>
<dbReference type="AlphaFoldDB" id="A0A1G1Z5V1"/>
<gene>
    <name evidence="4" type="ORF">A3B23_02930</name>
</gene>
<protein>
    <recommendedName>
        <fullName evidence="3">Response regulatory domain-containing protein</fullName>
    </recommendedName>
</protein>
<dbReference type="GO" id="GO:0000160">
    <property type="term" value="P:phosphorelay signal transduction system"/>
    <property type="evidence" value="ECO:0007669"/>
    <property type="project" value="InterPro"/>
</dbReference>
<dbReference type="PROSITE" id="PS50110">
    <property type="entry name" value="RESPONSE_REGULATORY"/>
    <property type="match status" value="1"/>
</dbReference>
<dbReference type="STRING" id="1797690.A3B23_02930"/>
<dbReference type="Pfam" id="PF00072">
    <property type="entry name" value="Response_reg"/>
    <property type="match status" value="1"/>
</dbReference>
<dbReference type="InterPro" id="IPR011006">
    <property type="entry name" value="CheY-like_superfamily"/>
</dbReference>
<reference evidence="4 5" key="1">
    <citation type="journal article" date="2016" name="Nat. Commun.">
        <title>Thousands of microbial genomes shed light on interconnected biogeochemical processes in an aquifer system.</title>
        <authorList>
            <person name="Anantharaman K."/>
            <person name="Brown C.T."/>
            <person name="Hug L.A."/>
            <person name="Sharon I."/>
            <person name="Castelle C.J."/>
            <person name="Probst A.J."/>
            <person name="Thomas B.C."/>
            <person name="Singh A."/>
            <person name="Wilkins M.J."/>
            <person name="Karaoz U."/>
            <person name="Brodie E.L."/>
            <person name="Williams K.H."/>
            <person name="Hubbard S.S."/>
            <person name="Banfield J.F."/>
        </authorList>
    </citation>
    <scope>NUCLEOTIDE SEQUENCE [LARGE SCALE GENOMIC DNA]</scope>
</reference>
<feature type="domain" description="Response regulatory" evidence="3">
    <location>
        <begin position="8"/>
        <end position="124"/>
    </location>
</feature>
<dbReference type="SMART" id="SM00448">
    <property type="entry name" value="REC"/>
    <property type="match status" value="1"/>
</dbReference>
<feature type="modified residue" description="4-aspartylphosphate" evidence="2">
    <location>
        <position position="57"/>
    </location>
</feature>
<name>A0A1G1Z5V1_9BACT</name>
<sequence>MNDNHLPKILIVDDEQPLQRALQAKFELSGFEVAIAVNGEAGLASALKNHPDVILLDIVMPKMDGMTMLHKLREDAWGRNAKVIFLTNLSTSEKVTEAVSNRVFDYLVKSDWKIESVVDKVRMILGIKPPTANQS</sequence>
<dbReference type="Proteomes" id="UP000178744">
    <property type="component" value="Unassembled WGS sequence"/>
</dbReference>
<dbReference type="SUPFAM" id="SSF52172">
    <property type="entry name" value="CheY-like"/>
    <property type="match status" value="1"/>
</dbReference>
<evidence type="ECO:0000256" key="1">
    <source>
        <dbReference type="ARBA" id="ARBA00022553"/>
    </source>
</evidence>
<dbReference type="InterPro" id="IPR050595">
    <property type="entry name" value="Bact_response_regulator"/>
</dbReference>
<keyword evidence="1 2" id="KW-0597">Phosphoprotein</keyword>
<dbReference type="PANTHER" id="PTHR44591:SF3">
    <property type="entry name" value="RESPONSE REGULATORY DOMAIN-CONTAINING PROTEIN"/>
    <property type="match status" value="1"/>
</dbReference>
<proteinExistence type="predicted"/>
<organism evidence="4 5">
    <name type="scientific">Candidatus Colwellbacteria bacterium RIFCSPLOWO2_01_FULL_48_10</name>
    <dbReference type="NCBI Taxonomy" id="1797690"/>
    <lineage>
        <taxon>Bacteria</taxon>
        <taxon>Candidatus Colwelliibacteriota</taxon>
    </lineage>
</organism>
<evidence type="ECO:0000256" key="2">
    <source>
        <dbReference type="PROSITE-ProRule" id="PRU00169"/>
    </source>
</evidence>
<dbReference type="PANTHER" id="PTHR44591">
    <property type="entry name" value="STRESS RESPONSE REGULATOR PROTEIN 1"/>
    <property type="match status" value="1"/>
</dbReference>